<dbReference type="CDD" id="cd06171">
    <property type="entry name" value="Sigma70_r4"/>
    <property type="match status" value="1"/>
</dbReference>
<name>A0A4U1GIH3_9SPHI</name>
<keyword evidence="4" id="KW-0804">Transcription</keyword>
<keyword evidence="2" id="KW-0805">Transcription regulation</keyword>
<dbReference type="InterPro" id="IPR014284">
    <property type="entry name" value="RNA_pol_sigma-70_dom"/>
</dbReference>
<sequence>MNMKDYSELTDQMLGQLILRQDKLAYTEIYKRYWSLLYQHARRMLQNDEEAKNVVQDVFLMLWSRAPGLELSGSLAAYLYAAVRNKILNIFRKNKIANEHLASLETFIEQGENITDDQIRERELSQIIEKEIARLPERMQQVFLMKRNDNLSYKQIANAMGTTELTVKTQMTNALKVLRKKLGSANFHSAFPFL</sequence>
<dbReference type="SUPFAM" id="SSF88659">
    <property type="entry name" value="Sigma3 and sigma4 domains of RNA polymerase sigma factors"/>
    <property type="match status" value="1"/>
</dbReference>
<dbReference type="GO" id="GO:0003677">
    <property type="term" value="F:DNA binding"/>
    <property type="evidence" value="ECO:0007669"/>
    <property type="project" value="InterPro"/>
</dbReference>
<dbReference type="EMBL" id="SWDX01000002">
    <property type="protein sequence ID" value="TKC64085.1"/>
    <property type="molecule type" value="Genomic_DNA"/>
</dbReference>
<accession>A0A4U1GIH3</accession>
<dbReference type="InterPro" id="IPR007627">
    <property type="entry name" value="RNA_pol_sigma70_r2"/>
</dbReference>
<feature type="domain" description="RNA polymerase sigma factor 70 region 4 type 2" evidence="6">
    <location>
        <begin position="126"/>
        <end position="176"/>
    </location>
</feature>
<keyword evidence="3" id="KW-0731">Sigma factor</keyword>
<feature type="domain" description="RNA polymerase sigma-70 region 2" evidence="5">
    <location>
        <begin position="29"/>
        <end position="95"/>
    </location>
</feature>
<evidence type="ECO:0000313" key="8">
    <source>
        <dbReference type="Proteomes" id="UP000309594"/>
    </source>
</evidence>
<dbReference type="Gene3D" id="1.10.1740.10">
    <property type="match status" value="1"/>
</dbReference>
<dbReference type="SUPFAM" id="SSF88946">
    <property type="entry name" value="Sigma2 domain of RNA polymerase sigma factors"/>
    <property type="match status" value="1"/>
</dbReference>
<dbReference type="InterPro" id="IPR013324">
    <property type="entry name" value="RNA_pol_sigma_r3/r4-like"/>
</dbReference>
<dbReference type="GO" id="GO:0006352">
    <property type="term" value="P:DNA-templated transcription initiation"/>
    <property type="evidence" value="ECO:0007669"/>
    <property type="project" value="InterPro"/>
</dbReference>
<protein>
    <submittedName>
        <fullName evidence="7">RNA polymerase sigma-70 factor</fullName>
    </submittedName>
</protein>
<dbReference type="InterPro" id="IPR039425">
    <property type="entry name" value="RNA_pol_sigma-70-like"/>
</dbReference>
<dbReference type="InterPro" id="IPR013249">
    <property type="entry name" value="RNA_pol_sigma70_r4_t2"/>
</dbReference>
<evidence type="ECO:0000259" key="6">
    <source>
        <dbReference type="Pfam" id="PF08281"/>
    </source>
</evidence>
<dbReference type="Pfam" id="PF08281">
    <property type="entry name" value="Sigma70_r4_2"/>
    <property type="match status" value="1"/>
</dbReference>
<evidence type="ECO:0000259" key="5">
    <source>
        <dbReference type="Pfam" id="PF04542"/>
    </source>
</evidence>
<dbReference type="InterPro" id="IPR036388">
    <property type="entry name" value="WH-like_DNA-bd_sf"/>
</dbReference>
<evidence type="ECO:0000313" key="7">
    <source>
        <dbReference type="EMBL" id="TKC64085.1"/>
    </source>
</evidence>
<dbReference type="AlphaFoldDB" id="A0A4U1GIH3"/>
<dbReference type="PANTHER" id="PTHR43133">
    <property type="entry name" value="RNA POLYMERASE ECF-TYPE SIGMA FACTO"/>
    <property type="match status" value="1"/>
</dbReference>
<dbReference type="Proteomes" id="UP000309594">
    <property type="component" value="Unassembled WGS sequence"/>
</dbReference>
<reference evidence="7 8" key="1">
    <citation type="submission" date="2019-04" db="EMBL/GenBank/DDBJ databases">
        <title>Pedobacter sp. RP-1-16 sp. nov., isolated from Arctic soil.</title>
        <authorList>
            <person name="Dahal R.H."/>
            <person name="Kim D.-U."/>
        </authorList>
    </citation>
    <scope>NUCLEOTIDE SEQUENCE [LARGE SCALE GENOMIC DNA]</scope>
    <source>
        <strain evidence="7 8">RP-1-16</strain>
    </source>
</reference>
<evidence type="ECO:0000256" key="4">
    <source>
        <dbReference type="ARBA" id="ARBA00023163"/>
    </source>
</evidence>
<organism evidence="7 8">
    <name type="scientific">Pedobacter hiemivivus</name>
    <dbReference type="NCBI Taxonomy" id="2530454"/>
    <lineage>
        <taxon>Bacteria</taxon>
        <taxon>Pseudomonadati</taxon>
        <taxon>Bacteroidota</taxon>
        <taxon>Sphingobacteriia</taxon>
        <taxon>Sphingobacteriales</taxon>
        <taxon>Sphingobacteriaceae</taxon>
        <taxon>Pedobacter</taxon>
    </lineage>
</organism>
<dbReference type="Gene3D" id="1.10.10.10">
    <property type="entry name" value="Winged helix-like DNA-binding domain superfamily/Winged helix DNA-binding domain"/>
    <property type="match status" value="1"/>
</dbReference>
<evidence type="ECO:0000256" key="2">
    <source>
        <dbReference type="ARBA" id="ARBA00023015"/>
    </source>
</evidence>
<evidence type="ECO:0000256" key="3">
    <source>
        <dbReference type="ARBA" id="ARBA00023082"/>
    </source>
</evidence>
<proteinExistence type="inferred from homology"/>
<comment type="caution">
    <text evidence="7">The sequence shown here is derived from an EMBL/GenBank/DDBJ whole genome shotgun (WGS) entry which is preliminary data.</text>
</comment>
<dbReference type="InterPro" id="IPR014327">
    <property type="entry name" value="RNA_pol_sigma70_bacteroid"/>
</dbReference>
<dbReference type="NCBIfam" id="TIGR02985">
    <property type="entry name" value="Sig70_bacteroi1"/>
    <property type="match status" value="1"/>
</dbReference>
<evidence type="ECO:0000256" key="1">
    <source>
        <dbReference type="ARBA" id="ARBA00010641"/>
    </source>
</evidence>
<dbReference type="PANTHER" id="PTHR43133:SF46">
    <property type="entry name" value="RNA POLYMERASE SIGMA-70 FACTOR ECF SUBFAMILY"/>
    <property type="match status" value="1"/>
</dbReference>
<dbReference type="NCBIfam" id="TIGR02937">
    <property type="entry name" value="sigma70-ECF"/>
    <property type="match status" value="1"/>
</dbReference>
<gene>
    <name evidence="7" type="ORF">FBD94_07015</name>
</gene>
<dbReference type="InterPro" id="IPR013325">
    <property type="entry name" value="RNA_pol_sigma_r2"/>
</dbReference>
<dbReference type="GO" id="GO:0016987">
    <property type="term" value="F:sigma factor activity"/>
    <property type="evidence" value="ECO:0007669"/>
    <property type="project" value="UniProtKB-KW"/>
</dbReference>
<comment type="similarity">
    <text evidence="1">Belongs to the sigma-70 factor family. ECF subfamily.</text>
</comment>
<dbReference type="RefSeq" id="WP_136879623.1">
    <property type="nucleotide sequence ID" value="NZ_SWDX01000002.1"/>
</dbReference>
<dbReference type="Pfam" id="PF04542">
    <property type="entry name" value="Sigma70_r2"/>
    <property type="match status" value="1"/>
</dbReference>